<evidence type="ECO:0000313" key="7">
    <source>
        <dbReference type="EMBL" id="CEL64155.1"/>
    </source>
</evidence>
<evidence type="ECO:0000256" key="2">
    <source>
        <dbReference type="ARBA" id="ARBA00022737"/>
    </source>
</evidence>
<proteinExistence type="inferred from homology"/>
<evidence type="ECO:0000259" key="6">
    <source>
        <dbReference type="PROSITE" id="PS51371"/>
    </source>
</evidence>
<comment type="similarity">
    <text evidence="1">Belongs to the 5'-AMP-activated protein kinase gamma subunit family.</text>
</comment>
<dbReference type="Pfam" id="PF00571">
    <property type="entry name" value="CBS"/>
    <property type="match status" value="1"/>
</dbReference>
<keyword evidence="2" id="KW-0677">Repeat</keyword>
<dbReference type="PANTHER" id="PTHR13780:SF35">
    <property type="entry name" value="LD22662P"/>
    <property type="match status" value="1"/>
</dbReference>
<feature type="compositionally biased region" description="Basic and acidic residues" evidence="5">
    <location>
        <begin position="345"/>
        <end position="373"/>
    </location>
</feature>
<dbReference type="Gene3D" id="3.10.580.10">
    <property type="entry name" value="CBS-domain"/>
    <property type="match status" value="1"/>
</dbReference>
<feature type="region of interest" description="Disordered" evidence="5">
    <location>
        <begin position="137"/>
        <end position="168"/>
    </location>
</feature>
<dbReference type="AlphaFoldDB" id="A0A0F7U668"/>
<dbReference type="PROSITE" id="PS51371">
    <property type="entry name" value="CBS"/>
    <property type="match status" value="1"/>
</dbReference>
<feature type="compositionally biased region" description="Basic and acidic residues" evidence="5">
    <location>
        <begin position="216"/>
        <end position="237"/>
    </location>
</feature>
<keyword evidence="3 4" id="KW-0129">CBS domain</keyword>
<evidence type="ECO:0000256" key="5">
    <source>
        <dbReference type="SAM" id="MobiDB-lite"/>
    </source>
</evidence>
<feature type="region of interest" description="Disordered" evidence="5">
    <location>
        <begin position="205"/>
        <end position="255"/>
    </location>
</feature>
<accession>A0A0F7U668</accession>
<sequence length="806" mass="86854">MSRREEVFYPQEPGYEERRTLSGTSGHAVEREPNRAGTANREGAVSIIPGLLFQHVVQFFSHNEVVDVTPGLTKLLVVDNRLFVSTALQALKEFFYRPFPCAPFTPAPRRSSPASPSHPVADGETLSACAAELVPRSPRDAACPSPASRVSSQPKRQPASPPPTVLSPATLGAAAFAGADPLAAFSPPETGAHAFSPSTHHAAAKAVGGACASPPSDERDAARQDPKLRSEKDERAGTRQSPLARGASSQSLDRKPSLPAVSCLRMRSDLARGIGAHGVWLYDETAKVITGFMDDRELCAFFICWAYWLRAKHGGAPSPKPGAGRKGKGGRNGKPGDSASAGSRGTDRKGREPAGRDEVEKREACEEGREHSRSQSSVHASDPQEHLGQRGEDAAPPSSAVSPSRPSSSTSPSVSVPASRPCSSPLPSSISDDGAQSEETVFAILCGAPPPWTWTFQQWRAFYKTPSPVLYIEPNRPPLEALLLQLQNRSATVALWNDERQAPMIVITLRALLAHAVQHLRGDLPEFDLHVHHLQVGTFENIVTVGSGESVLSVIETLDESDISAVPVVNSRGAYVGCFTRQSFLLLALQAIHNNTPFDIEQPVGEALRQLKHQEEQLEQQRQARAAAALVAANPPDQHRLASSLYYHTFRASAYYGSACRTQDAFASRAGYSRPGLSPEPYAAYGVAPFGACPSGDGSGTSQGAKKPVLDSVVRLPHRPGVGFGLMSRMTSRESRRLDSQTGGLLVASVSLRDALLRVLFSPYRRVIFLDHEPRLRNSDGVGPRRVPRGIWSGSFLSCVHRERVF</sequence>
<feature type="region of interest" description="Disordered" evidence="5">
    <location>
        <begin position="315"/>
        <end position="434"/>
    </location>
</feature>
<evidence type="ECO:0000256" key="3">
    <source>
        <dbReference type="ARBA" id="ARBA00023122"/>
    </source>
</evidence>
<dbReference type="PANTHER" id="PTHR13780">
    <property type="entry name" value="AMP-ACTIVATED PROTEIN KINASE, GAMMA REGULATORY SUBUNIT"/>
    <property type="match status" value="1"/>
</dbReference>
<dbReference type="InterPro" id="IPR046342">
    <property type="entry name" value="CBS_dom_sf"/>
</dbReference>
<protein>
    <submittedName>
        <fullName evidence="7">CBS domain-containing protein</fullName>
    </submittedName>
</protein>
<feature type="compositionally biased region" description="Basic and acidic residues" evidence="5">
    <location>
        <begin position="382"/>
        <end position="393"/>
    </location>
</feature>
<gene>
    <name evidence="7" type="ORF">BN1204_000712</name>
</gene>
<evidence type="ECO:0000256" key="1">
    <source>
        <dbReference type="ARBA" id="ARBA00006750"/>
    </source>
</evidence>
<name>A0A0F7U668_NEOCL</name>
<dbReference type="EMBL" id="LN714474">
    <property type="protein sequence ID" value="CEL64155.1"/>
    <property type="molecule type" value="Genomic_DNA"/>
</dbReference>
<feature type="compositionally biased region" description="Low complexity" evidence="5">
    <location>
        <begin position="394"/>
        <end position="425"/>
    </location>
</feature>
<dbReference type="InterPro" id="IPR000644">
    <property type="entry name" value="CBS_dom"/>
</dbReference>
<feature type="domain" description="CBS" evidence="6">
    <location>
        <begin position="538"/>
        <end position="596"/>
    </location>
</feature>
<dbReference type="SUPFAM" id="SSF54631">
    <property type="entry name" value="CBS-domain pair"/>
    <property type="match status" value="1"/>
</dbReference>
<evidence type="ECO:0000256" key="4">
    <source>
        <dbReference type="PROSITE-ProRule" id="PRU00703"/>
    </source>
</evidence>
<reference evidence="7" key="1">
    <citation type="journal article" date="2015" name="PLoS ONE">
        <title>Comprehensive Evaluation of Toxoplasma gondii VEG and Neospora caninum LIV Genomes with Tachyzoite Stage Transcriptome and Proteome Defines Novel Transcript Features.</title>
        <authorList>
            <person name="Ramaprasad A."/>
            <person name="Mourier T."/>
            <person name="Naeem R."/>
            <person name="Malas T.B."/>
            <person name="Moussa E."/>
            <person name="Panigrahi A."/>
            <person name="Vermont S.J."/>
            <person name="Otto T.D."/>
            <person name="Wastling J."/>
            <person name="Pain A."/>
        </authorList>
    </citation>
    <scope>NUCLEOTIDE SEQUENCE</scope>
    <source>
        <strain evidence="7">Liverpool</strain>
    </source>
</reference>
<organism evidence="7">
    <name type="scientific">Neospora caninum (strain Liverpool)</name>
    <dbReference type="NCBI Taxonomy" id="572307"/>
    <lineage>
        <taxon>Eukaryota</taxon>
        <taxon>Sar</taxon>
        <taxon>Alveolata</taxon>
        <taxon>Apicomplexa</taxon>
        <taxon>Conoidasida</taxon>
        <taxon>Coccidia</taxon>
        <taxon>Eucoccidiorida</taxon>
        <taxon>Eimeriorina</taxon>
        <taxon>Sarcocystidae</taxon>
        <taxon>Neospora</taxon>
    </lineage>
</organism>
<dbReference type="InterPro" id="IPR050511">
    <property type="entry name" value="AMPK_gamma/SDS23_families"/>
</dbReference>
<feature type="region of interest" description="Disordered" evidence="5">
    <location>
        <begin position="1"/>
        <end position="41"/>
    </location>
</feature>